<dbReference type="InterPro" id="IPR050988">
    <property type="entry name" value="Mannitol_DH/Oxidoreductase"/>
</dbReference>
<dbReference type="Proteomes" id="UP000199086">
    <property type="component" value="Unassembled WGS sequence"/>
</dbReference>
<dbReference type="Gene3D" id="3.40.50.720">
    <property type="entry name" value="NAD(P)-binding Rossmann-like Domain"/>
    <property type="match status" value="1"/>
</dbReference>
<dbReference type="SUPFAM" id="SSF51735">
    <property type="entry name" value="NAD(P)-binding Rossmann-fold domains"/>
    <property type="match status" value="1"/>
</dbReference>
<dbReference type="InterPro" id="IPR000669">
    <property type="entry name" value="Mannitol_DH"/>
</dbReference>
<keyword evidence="4" id="KW-0560">Oxidoreductase</keyword>
<dbReference type="RefSeq" id="WP_217634094.1">
    <property type="nucleotide sequence ID" value="NZ_FMYF01000005.1"/>
</dbReference>
<dbReference type="EMBL" id="FMYF01000005">
    <property type="protein sequence ID" value="SDB86020.1"/>
    <property type="molecule type" value="Genomic_DNA"/>
</dbReference>
<evidence type="ECO:0000256" key="3">
    <source>
        <dbReference type="ARBA" id="ARBA00016219"/>
    </source>
</evidence>
<feature type="domain" description="Mannitol dehydrogenase C-terminal" evidence="8">
    <location>
        <begin position="277"/>
        <end position="404"/>
    </location>
</feature>
<reference evidence="9 10" key="1">
    <citation type="submission" date="2016-06" db="EMBL/GenBank/DDBJ databases">
        <authorList>
            <person name="Olsen C.W."/>
            <person name="Carey S."/>
            <person name="Hinshaw L."/>
            <person name="Karasin A.I."/>
        </authorList>
    </citation>
    <scope>NUCLEOTIDE SEQUENCE [LARGE SCALE GENOMIC DNA]</scope>
    <source>
        <strain evidence="9 10">LZ-22</strain>
    </source>
</reference>
<sequence length="461" mass="48933">MSTAPRLNRSLPGMPPAPPVRMIHMGIGNFHRAHQAWYTAHAEDSADWGYAGFTGNSPKISDALAPQDGLYTLVTQGSDGDHPEVIGVISEVHPASDHAALLAKFADPQVVVVTITVTEQGYLRGPDGGLDLSQQVVQDDIAAAKADPRAVVRSAPARIAAGLAARRKAGAGAITILSCDNLPANGEVAQRVVSDFAAAVDPALAEWIAGNVDFATSMVDRITPATTEGLQARVEELCGWTDASPVPTEPFHEWVVQGSFPAGRPKWETAGAKLVDDVEPYEQRKLWLLNGSHTLMAYAGPIRGHETVEQAIKDPKVRAWVDTFWAEASRYLTLPADENADYRQALVERFENPNIRHNLAQIAHDGSTKLVVRTIPTILNERAAGNLPRGCATTVAAWVLHLRGLGAPVADKLAGPALEAANSGGLEVAVPKVLDTLSPGLGQDAELVALVLEQAAAIQAD</sequence>
<comment type="similarity">
    <text evidence="1">Belongs to the mannitol dehydrogenase family.</text>
</comment>
<organism evidence="9 10">
    <name type="scientific">Raineyella antarctica</name>
    <dbReference type="NCBI Taxonomy" id="1577474"/>
    <lineage>
        <taxon>Bacteria</taxon>
        <taxon>Bacillati</taxon>
        <taxon>Actinomycetota</taxon>
        <taxon>Actinomycetes</taxon>
        <taxon>Propionibacteriales</taxon>
        <taxon>Propionibacteriaceae</taxon>
        <taxon>Raineyella</taxon>
    </lineage>
</organism>
<dbReference type="Pfam" id="PF08125">
    <property type="entry name" value="Mannitol_dh_C"/>
    <property type="match status" value="1"/>
</dbReference>
<evidence type="ECO:0000256" key="4">
    <source>
        <dbReference type="ARBA" id="ARBA00023002"/>
    </source>
</evidence>
<dbReference type="PANTHER" id="PTHR43362">
    <property type="entry name" value="MANNITOL DEHYDROGENASE DSF1-RELATED"/>
    <property type="match status" value="1"/>
</dbReference>
<evidence type="ECO:0000256" key="6">
    <source>
        <dbReference type="ARBA" id="ARBA00048615"/>
    </source>
</evidence>
<keyword evidence="10" id="KW-1185">Reference proteome</keyword>
<evidence type="ECO:0000256" key="2">
    <source>
        <dbReference type="ARBA" id="ARBA00012939"/>
    </source>
</evidence>
<dbReference type="InterPro" id="IPR008927">
    <property type="entry name" value="6-PGluconate_DH-like_C_sf"/>
</dbReference>
<dbReference type="GO" id="GO:0008926">
    <property type="term" value="F:mannitol-1-phosphate 5-dehydrogenase activity"/>
    <property type="evidence" value="ECO:0007669"/>
    <property type="project" value="UniProtKB-EC"/>
</dbReference>
<evidence type="ECO:0000259" key="7">
    <source>
        <dbReference type="Pfam" id="PF01232"/>
    </source>
</evidence>
<evidence type="ECO:0000313" key="9">
    <source>
        <dbReference type="EMBL" id="SDB86020.1"/>
    </source>
</evidence>
<dbReference type="Pfam" id="PF01232">
    <property type="entry name" value="Mannitol_dh"/>
    <property type="match status" value="1"/>
</dbReference>
<accession>A0A1G6GVF1</accession>
<dbReference type="Gene3D" id="1.10.1040.10">
    <property type="entry name" value="N-(1-d-carboxylethyl)-l-norvaline Dehydrogenase, domain 2"/>
    <property type="match status" value="1"/>
</dbReference>
<keyword evidence="5" id="KW-0520">NAD</keyword>
<dbReference type="InterPro" id="IPR036291">
    <property type="entry name" value="NAD(P)-bd_dom_sf"/>
</dbReference>
<dbReference type="InterPro" id="IPR013118">
    <property type="entry name" value="Mannitol_DH_C"/>
</dbReference>
<evidence type="ECO:0000313" key="10">
    <source>
        <dbReference type="Proteomes" id="UP000199086"/>
    </source>
</evidence>
<name>A0A1G6GVF1_9ACTN</name>
<dbReference type="STRING" id="1577474.GA0111570_105142"/>
<dbReference type="InterPro" id="IPR023027">
    <property type="entry name" value="Mannitol_DH_CS"/>
</dbReference>
<dbReference type="SUPFAM" id="SSF48179">
    <property type="entry name" value="6-phosphogluconate dehydrogenase C-terminal domain-like"/>
    <property type="match status" value="1"/>
</dbReference>
<dbReference type="InterPro" id="IPR013328">
    <property type="entry name" value="6PGD_dom2"/>
</dbReference>
<dbReference type="PANTHER" id="PTHR43362:SF1">
    <property type="entry name" value="MANNITOL DEHYDROGENASE 2-RELATED"/>
    <property type="match status" value="1"/>
</dbReference>
<dbReference type="GO" id="GO:0019594">
    <property type="term" value="P:mannitol metabolic process"/>
    <property type="evidence" value="ECO:0007669"/>
    <property type="project" value="InterPro"/>
</dbReference>
<gene>
    <name evidence="9" type="ORF">GA0111570_105142</name>
</gene>
<protein>
    <recommendedName>
        <fullName evidence="3">Mannitol-1-phosphate 5-dehydrogenase</fullName>
        <ecNumber evidence="2">1.1.1.17</ecNumber>
    </recommendedName>
</protein>
<evidence type="ECO:0000256" key="5">
    <source>
        <dbReference type="ARBA" id="ARBA00023027"/>
    </source>
</evidence>
<dbReference type="AlphaFoldDB" id="A0A1G6GVF1"/>
<dbReference type="PROSITE" id="PS00974">
    <property type="entry name" value="MANNITOL_DHGENASE"/>
    <property type="match status" value="1"/>
</dbReference>
<dbReference type="EC" id="1.1.1.17" evidence="2"/>
<evidence type="ECO:0000256" key="1">
    <source>
        <dbReference type="ARBA" id="ARBA00006541"/>
    </source>
</evidence>
<comment type="catalytic activity">
    <reaction evidence="6">
        <text>D-mannitol 1-phosphate + NAD(+) = beta-D-fructose 6-phosphate + NADH + H(+)</text>
        <dbReference type="Rhea" id="RHEA:19661"/>
        <dbReference type="ChEBI" id="CHEBI:15378"/>
        <dbReference type="ChEBI" id="CHEBI:57540"/>
        <dbReference type="ChEBI" id="CHEBI:57634"/>
        <dbReference type="ChEBI" id="CHEBI:57945"/>
        <dbReference type="ChEBI" id="CHEBI:61381"/>
        <dbReference type="EC" id="1.1.1.17"/>
    </reaction>
</comment>
<proteinExistence type="inferred from homology"/>
<dbReference type="InterPro" id="IPR013131">
    <property type="entry name" value="Mannitol_DH_N"/>
</dbReference>
<feature type="domain" description="Mannitol dehydrogenase N-terminal" evidence="7">
    <location>
        <begin position="21"/>
        <end position="268"/>
    </location>
</feature>
<dbReference type="PRINTS" id="PR00084">
    <property type="entry name" value="MTLDHDRGNASE"/>
</dbReference>
<evidence type="ECO:0000259" key="8">
    <source>
        <dbReference type="Pfam" id="PF08125"/>
    </source>
</evidence>